<comment type="caution">
    <text evidence="6">The sequence shown here is derived from an EMBL/GenBank/DDBJ whole genome shotgun (WGS) entry which is preliminary data.</text>
</comment>
<dbReference type="PANTHER" id="PTHR30419">
    <property type="entry name" value="HTH-TYPE TRANSCRIPTIONAL REGULATOR YBHD"/>
    <property type="match status" value="1"/>
</dbReference>
<dbReference type="InterPro" id="IPR036390">
    <property type="entry name" value="WH_DNA-bd_sf"/>
</dbReference>
<keyword evidence="7" id="KW-1185">Reference proteome</keyword>
<evidence type="ECO:0000259" key="5">
    <source>
        <dbReference type="PROSITE" id="PS50931"/>
    </source>
</evidence>
<keyword evidence="2" id="KW-0805">Transcription regulation</keyword>
<dbReference type="Proteomes" id="UP000075613">
    <property type="component" value="Unassembled WGS sequence"/>
</dbReference>
<dbReference type="Pfam" id="PF03466">
    <property type="entry name" value="LysR_substrate"/>
    <property type="match status" value="1"/>
</dbReference>
<evidence type="ECO:0000256" key="1">
    <source>
        <dbReference type="ARBA" id="ARBA00009437"/>
    </source>
</evidence>
<dbReference type="Gene3D" id="3.40.190.290">
    <property type="match status" value="1"/>
</dbReference>
<dbReference type="RefSeq" id="WP_062129398.1">
    <property type="nucleotide sequence ID" value="NZ_LRBG01000013.1"/>
</dbReference>
<dbReference type="InterPro" id="IPR000847">
    <property type="entry name" value="LysR_HTH_N"/>
</dbReference>
<dbReference type="FunFam" id="1.10.10.10:FF:000001">
    <property type="entry name" value="LysR family transcriptional regulator"/>
    <property type="match status" value="1"/>
</dbReference>
<evidence type="ECO:0000256" key="3">
    <source>
        <dbReference type="ARBA" id="ARBA00023125"/>
    </source>
</evidence>
<keyword evidence="3" id="KW-0238">DNA-binding</keyword>
<dbReference type="InterPro" id="IPR005119">
    <property type="entry name" value="LysR_subst-bd"/>
</dbReference>
<dbReference type="Pfam" id="PF00126">
    <property type="entry name" value="HTH_1"/>
    <property type="match status" value="1"/>
</dbReference>
<dbReference type="STRING" id="1399968.CI15_16440"/>
<evidence type="ECO:0000313" key="7">
    <source>
        <dbReference type="Proteomes" id="UP000075613"/>
    </source>
</evidence>
<dbReference type="InterPro" id="IPR050950">
    <property type="entry name" value="HTH-type_LysR_regulators"/>
</dbReference>
<dbReference type="PANTHER" id="PTHR30419:SF2">
    <property type="entry name" value="LYSR FAMILY TRANSCRIPTIONAL REGULATOR"/>
    <property type="match status" value="1"/>
</dbReference>
<dbReference type="OrthoDB" id="9785974at2"/>
<feature type="domain" description="HTH lysR-type" evidence="5">
    <location>
        <begin position="3"/>
        <end position="60"/>
    </location>
</feature>
<evidence type="ECO:0000313" key="6">
    <source>
        <dbReference type="EMBL" id="KXU87265.1"/>
    </source>
</evidence>
<dbReference type="EMBL" id="LRBG01000013">
    <property type="protein sequence ID" value="KXU87265.1"/>
    <property type="molecule type" value="Genomic_DNA"/>
</dbReference>
<dbReference type="CDD" id="cd08421">
    <property type="entry name" value="PBP2_LTTR_like_1"/>
    <property type="match status" value="1"/>
</dbReference>
<proteinExistence type="inferred from homology"/>
<gene>
    <name evidence="6" type="ORF">CI15_16440</name>
</gene>
<dbReference type="GO" id="GO:0003677">
    <property type="term" value="F:DNA binding"/>
    <property type="evidence" value="ECO:0007669"/>
    <property type="project" value="UniProtKB-KW"/>
</dbReference>
<sequence length="303" mass="33254">MHFDFVDLRLLLHIADTRNLARAAERSHLSAPAASNRVKNLEEQLGFKLLYRTSQGVTPTPAGEAFVHHARLVLERVEHLAGDMQEYGEGIKGHVRIWANTTAISEFMPAVLSRFLRDHPDVNIDLREVLSGEIVKGVADSATDIGIVAGNVHAEHLEMLPYRDDRLVLVTACDHPFARQASVDFSQVLSANFVSLPTSSAIHAFITSAADALGARLKLRIQVGNFEAACRMIEAGVGIGIVPESVALRHRKTMRIAIVGLNDPWAERKLKICVRSLKDLPPFARVLVDRLMAVAEDEGAVEA</sequence>
<name>A0A149PQB2_9BURK</name>
<dbReference type="GO" id="GO:0005829">
    <property type="term" value="C:cytosol"/>
    <property type="evidence" value="ECO:0007669"/>
    <property type="project" value="TreeGrafter"/>
</dbReference>
<dbReference type="AlphaFoldDB" id="A0A149PQB2"/>
<dbReference type="SUPFAM" id="SSF46785">
    <property type="entry name" value="Winged helix' DNA-binding domain"/>
    <property type="match status" value="1"/>
</dbReference>
<organism evidence="6 7">
    <name type="scientific">Paraburkholderia monticola</name>
    <dbReference type="NCBI Taxonomy" id="1399968"/>
    <lineage>
        <taxon>Bacteria</taxon>
        <taxon>Pseudomonadati</taxon>
        <taxon>Pseudomonadota</taxon>
        <taxon>Betaproteobacteria</taxon>
        <taxon>Burkholderiales</taxon>
        <taxon>Burkholderiaceae</taxon>
        <taxon>Paraburkholderia</taxon>
    </lineage>
</organism>
<protein>
    <submittedName>
        <fullName evidence="6">LysR family transcriptional regulator</fullName>
    </submittedName>
</protein>
<dbReference type="GO" id="GO:0003700">
    <property type="term" value="F:DNA-binding transcription factor activity"/>
    <property type="evidence" value="ECO:0007669"/>
    <property type="project" value="InterPro"/>
</dbReference>
<accession>A0A149PQB2</accession>
<reference evidence="6 7" key="1">
    <citation type="journal article" date="2015" name="Int. J. Syst. Evol. Microbiol.">
        <title>Burkholderia monticola sp. nov., isolated from mountain soil.</title>
        <authorList>
            <person name="Baek I."/>
            <person name="Seo B."/>
            <person name="Lee I."/>
            <person name="Yi H."/>
            <person name="Chun J."/>
        </authorList>
    </citation>
    <scope>NUCLEOTIDE SEQUENCE [LARGE SCALE GENOMIC DNA]</scope>
    <source>
        <strain evidence="6 7">JC2948</strain>
    </source>
</reference>
<evidence type="ECO:0000256" key="4">
    <source>
        <dbReference type="ARBA" id="ARBA00023163"/>
    </source>
</evidence>
<keyword evidence="4" id="KW-0804">Transcription</keyword>
<dbReference type="InterPro" id="IPR036388">
    <property type="entry name" value="WH-like_DNA-bd_sf"/>
</dbReference>
<evidence type="ECO:0000256" key="2">
    <source>
        <dbReference type="ARBA" id="ARBA00023015"/>
    </source>
</evidence>
<comment type="similarity">
    <text evidence="1">Belongs to the LysR transcriptional regulatory family.</text>
</comment>
<dbReference type="SUPFAM" id="SSF53850">
    <property type="entry name" value="Periplasmic binding protein-like II"/>
    <property type="match status" value="1"/>
</dbReference>
<dbReference type="Gene3D" id="1.10.10.10">
    <property type="entry name" value="Winged helix-like DNA-binding domain superfamily/Winged helix DNA-binding domain"/>
    <property type="match status" value="1"/>
</dbReference>
<dbReference type="PROSITE" id="PS50931">
    <property type="entry name" value="HTH_LYSR"/>
    <property type="match status" value="1"/>
</dbReference>